<dbReference type="InterPro" id="IPR007235">
    <property type="entry name" value="Glyco_trans_28_C"/>
</dbReference>
<dbReference type="Gene3D" id="3.40.50.2000">
    <property type="entry name" value="Glycogen Phosphorylase B"/>
    <property type="match status" value="1"/>
</dbReference>
<dbReference type="GO" id="GO:0005783">
    <property type="term" value="C:endoplasmic reticulum"/>
    <property type="evidence" value="ECO:0007669"/>
    <property type="project" value="UniProtKB-SubCell"/>
</dbReference>
<evidence type="ECO:0000313" key="10">
    <source>
        <dbReference type="Proteomes" id="UP001186944"/>
    </source>
</evidence>
<comment type="subcellular location">
    <subcellularLocation>
        <location evidence="1">Endoplasmic reticulum</location>
    </subcellularLocation>
</comment>
<evidence type="ECO:0000256" key="7">
    <source>
        <dbReference type="ARBA" id="ARBA00022824"/>
    </source>
</evidence>
<dbReference type="EC" id="2.4.1.141" evidence="3"/>
<evidence type="ECO:0000256" key="6">
    <source>
        <dbReference type="ARBA" id="ARBA00022679"/>
    </source>
</evidence>
<evidence type="ECO:0000256" key="2">
    <source>
        <dbReference type="ARBA" id="ARBA00006962"/>
    </source>
</evidence>
<evidence type="ECO:0000256" key="1">
    <source>
        <dbReference type="ARBA" id="ARBA00004240"/>
    </source>
</evidence>
<proteinExistence type="inferred from homology"/>
<dbReference type="InterPro" id="IPR039042">
    <property type="entry name" value="Alg13-like"/>
</dbReference>
<dbReference type="SUPFAM" id="SSF53756">
    <property type="entry name" value="UDP-Glycosyltransferase/glycogen phosphorylase"/>
    <property type="match status" value="1"/>
</dbReference>
<dbReference type="PANTHER" id="PTHR12867:SF6">
    <property type="entry name" value="N-ACETYLGLUCOSAMINYLDIPHOSPHODOLICHOL N-ACETYLGLUCOSAMINYLTRANSFERASE"/>
    <property type="match status" value="1"/>
</dbReference>
<evidence type="ECO:0000256" key="3">
    <source>
        <dbReference type="ARBA" id="ARBA00012614"/>
    </source>
</evidence>
<organism evidence="9 10">
    <name type="scientific">Pinctada imbricata</name>
    <name type="common">Atlantic pearl-oyster</name>
    <name type="synonym">Pinctada martensii</name>
    <dbReference type="NCBI Taxonomy" id="66713"/>
    <lineage>
        <taxon>Eukaryota</taxon>
        <taxon>Metazoa</taxon>
        <taxon>Spiralia</taxon>
        <taxon>Lophotrochozoa</taxon>
        <taxon>Mollusca</taxon>
        <taxon>Bivalvia</taxon>
        <taxon>Autobranchia</taxon>
        <taxon>Pteriomorphia</taxon>
        <taxon>Pterioida</taxon>
        <taxon>Pterioidea</taxon>
        <taxon>Pteriidae</taxon>
        <taxon>Pinctada</taxon>
    </lineage>
</organism>
<sequence length="172" mass="18913">MTSSPVAFKSVFVTVGTTQFDKLITKISEKKVLHELKKKGCEKLILQIGRGEIEPPSDSQVPGLEIEYFRFKPDISGDINSADLVISHAGAGSCLETLGAGKCMLVVINDDLMNNHQTELAHQLYKDGHLTYCTCSSLEETLQTLDFSNIEPFPPAETAKFAEFLDRVVGFS</sequence>
<protein>
    <recommendedName>
        <fullName evidence="4">UDP-N-acetylglucosamine transferase subunit ALG13</fullName>
        <ecNumber evidence="3">2.4.1.141</ecNumber>
    </recommendedName>
</protein>
<feature type="domain" description="Glycosyl transferase family 28 C-terminal" evidence="8">
    <location>
        <begin position="11"/>
        <end position="163"/>
    </location>
</feature>
<keyword evidence="6" id="KW-0808">Transferase</keyword>
<dbReference type="AlphaFoldDB" id="A0AA88Y0C9"/>
<comment type="caution">
    <text evidence="9">The sequence shown here is derived from an EMBL/GenBank/DDBJ whole genome shotgun (WGS) entry which is preliminary data.</text>
</comment>
<gene>
    <name evidence="9" type="ORF">FSP39_013040</name>
</gene>
<name>A0AA88Y0C9_PINIB</name>
<evidence type="ECO:0000256" key="5">
    <source>
        <dbReference type="ARBA" id="ARBA00022676"/>
    </source>
</evidence>
<comment type="similarity">
    <text evidence="2">Belongs to the glycosyltransferase 28 family.</text>
</comment>
<dbReference type="GO" id="GO:0006488">
    <property type="term" value="P:dolichol-linked oligosaccharide biosynthetic process"/>
    <property type="evidence" value="ECO:0007669"/>
    <property type="project" value="InterPro"/>
</dbReference>
<dbReference type="Pfam" id="PF04101">
    <property type="entry name" value="Glyco_tran_28_C"/>
    <property type="match status" value="1"/>
</dbReference>
<dbReference type="PANTHER" id="PTHR12867">
    <property type="entry name" value="GLYCOSYL TRANSFERASE-RELATED"/>
    <property type="match status" value="1"/>
</dbReference>
<keyword evidence="7" id="KW-0256">Endoplasmic reticulum</keyword>
<keyword evidence="5" id="KW-0328">Glycosyltransferase</keyword>
<reference evidence="9" key="1">
    <citation type="submission" date="2019-08" db="EMBL/GenBank/DDBJ databases">
        <title>The improved chromosome-level genome for the pearl oyster Pinctada fucata martensii using PacBio sequencing and Hi-C.</title>
        <authorList>
            <person name="Zheng Z."/>
        </authorList>
    </citation>
    <scope>NUCLEOTIDE SEQUENCE</scope>
    <source>
        <strain evidence="9">ZZ-2019</strain>
        <tissue evidence="9">Adductor muscle</tissue>
    </source>
</reference>
<accession>A0AA88Y0C9</accession>
<dbReference type="GO" id="GO:0004577">
    <property type="term" value="F:N-acetylglucosaminyldiphosphodolichol N-acetylglucosaminyltransferase activity"/>
    <property type="evidence" value="ECO:0007669"/>
    <property type="project" value="UniProtKB-EC"/>
</dbReference>
<evidence type="ECO:0000313" key="9">
    <source>
        <dbReference type="EMBL" id="KAK3095308.1"/>
    </source>
</evidence>
<dbReference type="Proteomes" id="UP001186944">
    <property type="component" value="Unassembled WGS sequence"/>
</dbReference>
<keyword evidence="10" id="KW-1185">Reference proteome</keyword>
<evidence type="ECO:0000259" key="8">
    <source>
        <dbReference type="Pfam" id="PF04101"/>
    </source>
</evidence>
<dbReference type="EMBL" id="VSWD01000008">
    <property type="protein sequence ID" value="KAK3095308.1"/>
    <property type="molecule type" value="Genomic_DNA"/>
</dbReference>
<evidence type="ECO:0000256" key="4">
    <source>
        <dbReference type="ARBA" id="ARBA00017468"/>
    </source>
</evidence>